<accession>A0ABS3FR96</accession>
<dbReference type="Gene3D" id="2.40.160.50">
    <property type="entry name" value="membrane protein fhac: a member of the omp85/tpsb transporter family"/>
    <property type="match status" value="1"/>
</dbReference>
<evidence type="ECO:0000313" key="2">
    <source>
        <dbReference type="Proteomes" id="UP000664844"/>
    </source>
</evidence>
<reference evidence="1 2" key="1">
    <citation type="submission" date="2021-03" db="EMBL/GenBank/DDBJ databases">
        <title>Metabolic Capacity of the Antarctic Cyanobacterium Phormidium pseudopriestleyi that Sustains Oxygenic Photosynthesis in the Presence of Hydrogen Sulfide.</title>
        <authorList>
            <person name="Lumian J.E."/>
            <person name="Jungblut A.D."/>
            <person name="Dillon M.L."/>
            <person name="Hawes I."/>
            <person name="Doran P.T."/>
            <person name="Mackey T.J."/>
            <person name="Dick G.J."/>
            <person name="Grettenberger C.L."/>
            <person name="Sumner D.Y."/>
        </authorList>
    </citation>
    <scope>NUCLEOTIDE SEQUENCE [LARGE SCALE GENOMIC DNA]</scope>
    <source>
        <strain evidence="1 2">FRX01</strain>
    </source>
</reference>
<comment type="caution">
    <text evidence="1">The sequence shown here is derived from an EMBL/GenBank/DDBJ whole genome shotgun (WGS) entry which is preliminary data.</text>
</comment>
<proteinExistence type="predicted"/>
<name>A0ABS3FR96_9CYAN</name>
<dbReference type="EMBL" id="JAFLQW010000297">
    <property type="protein sequence ID" value="MBO0349638.1"/>
    <property type="molecule type" value="Genomic_DNA"/>
</dbReference>
<gene>
    <name evidence="1" type="ORF">J0895_11045</name>
</gene>
<feature type="non-terminal residue" evidence="1">
    <location>
        <position position="246"/>
    </location>
</feature>
<dbReference type="Proteomes" id="UP000664844">
    <property type="component" value="Unassembled WGS sequence"/>
</dbReference>
<protein>
    <submittedName>
        <fullName evidence="1">Uncharacterized protein</fullName>
    </submittedName>
</protein>
<organism evidence="1 2">
    <name type="scientific">Phormidium pseudopriestleyi FRX01</name>
    <dbReference type="NCBI Taxonomy" id="1759528"/>
    <lineage>
        <taxon>Bacteria</taxon>
        <taxon>Bacillati</taxon>
        <taxon>Cyanobacteriota</taxon>
        <taxon>Cyanophyceae</taxon>
        <taxon>Oscillatoriophycideae</taxon>
        <taxon>Oscillatoriales</taxon>
        <taxon>Oscillatoriaceae</taxon>
        <taxon>Phormidium</taxon>
    </lineage>
</organism>
<evidence type="ECO:0000313" key="1">
    <source>
        <dbReference type="EMBL" id="MBO0349638.1"/>
    </source>
</evidence>
<keyword evidence="2" id="KW-1185">Reference proteome</keyword>
<sequence length="246" mass="27495">MSYPVWLLDRQKERPNTIMESVGVNGMTANIILYKSLEALALLLGATSALFITRLPAWGQGTEITPFNLQSLYTPAADWLLPATPSLNIPLSYSAEGLKGEGLERGISQQRQNPPTQPQRPELETIQEELDEEPDFAIVPLPGYSSIKGIHGTLDLILTNLGENDQTLDLRLEGGERTIGAIFRYTDPWQQSGPFDPGYQLRLFNTRSPESQFLEGDREVNLIHDHRAWVDRLGGSFTFYQPVTPT</sequence>